<dbReference type="RefSeq" id="XP_016641293.1">
    <property type="nucleotide sequence ID" value="XM_016789466.1"/>
</dbReference>
<protein>
    <recommendedName>
        <fullName evidence="4">Subtilisin-like serine protease</fullName>
    </recommendedName>
</protein>
<dbReference type="AlphaFoldDB" id="A0A084G2D2"/>
<evidence type="ECO:0000313" key="3">
    <source>
        <dbReference type="Proteomes" id="UP000028545"/>
    </source>
</evidence>
<dbReference type="KEGG" id="sapo:SAPIO_CDS7649"/>
<proteinExistence type="predicted"/>
<dbReference type="PANTHER" id="PTHR34414">
    <property type="entry name" value="HET DOMAIN-CONTAINING PROTEIN-RELATED"/>
    <property type="match status" value="1"/>
</dbReference>
<dbReference type="GeneID" id="27726721"/>
<feature type="transmembrane region" description="Helical" evidence="1">
    <location>
        <begin position="289"/>
        <end position="314"/>
    </location>
</feature>
<dbReference type="PANTHER" id="PTHR34414:SF1">
    <property type="entry name" value="SUBTILISIN-LIKE SERINE PROTEASE"/>
    <property type="match status" value="1"/>
</dbReference>
<keyword evidence="1" id="KW-0812">Transmembrane</keyword>
<dbReference type="OMA" id="FLYTYAC"/>
<evidence type="ECO:0008006" key="4">
    <source>
        <dbReference type="Google" id="ProtNLM"/>
    </source>
</evidence>
<dbReference type="VEuPathDB" id="FungiDB:SAPIO_CDS7649"/>
<dbReference type="HOGENOM" id="CLU_043687_0_2_1"/>
<dbReference type="EMBL" id="JOWA01000110">
    <property type="protein sequence ID" value="KEZ41494.1"/>
    <property type="molecule type" value="Genomic_DNA"/>
</dbReference>
<name>A0A084G2D2_PSEDA</name>
<comment type="caution">
    <text evidence="2">The sequence shown here is derived from an EMBL/GenBank/DDBJ whole genome shotgun (WGS) entry which is preliminary data.</text>
</comment>
<sequence>MAPQDPRLWPLATKVLGSPNGTADALPASYHYYEGAGRRKRRIVGNPAHDVAHFLDTELSLGDLGEMRKHLWFAGSRRPATQLHLLVAMGRRIVVADRMDLHLLWAGDGRLFLKPVPSFLLDPGFGRSHLKCPDGCACRDPLPPSCRADPRRVALGFLYTYACLVSSETDFFVANETRLLPRKADDSTIEWAAWKELARELLGKHDPDSVHPRFLRAELRLSRINAIHRLTRLPPLNPYLRGRNNYSSLFRDNLAWMGSSAVFIVLVLTAMQVGLATERLRVDAAFQRASYGFTAFAILAPMCALGLVVLGALFNLVKDLPLLLGDLTAQLRAPRTPKTGSGLDPET</sequence>
<dbReference type="Pfam" id="PF20246">
    <property type="entry name" value="DUF6601"/>
    <property type="match status" value="1"/>
</dbReference>
<keyword evidence="1" id="KW-0472">Membrane</keyword>
<dbReference type="OrthoDB" id="5086500at2759"/>
<evidence type="ECO:0000256" key="1">
    <source>
        <dbReference type="SAM" id="Phobius"/>
    </source>
</evidence>
<keyword evidence="1" id="KW-1133">Transmembrane helix</keyword>
<evidence type="ECO:0000313" key="2">
    <source>
        <dbReference type="EMBL" id="KEZ41494.1"/>
    </source>
</evidence>
<dbReference type="InterPro" id="IPR046536">
    <property type="entry name" value="DUF6601"/>
</dbReference>
<dbReference type="Proteomes" id="UP000028545">
    <property type="component" value="Unassembled WGS sequence"/>
</dbReference>
<reference evidence="2 3" key="1">
    <citation type="journal article" date="2014" name="Genome Announc.">
        <title>Draft genome sequence of the pathogenic fungus Scedosporium apiospermum.</title>
        <authorList>
            <person name="Vandeputte P."/>
            <person name="Ghamrawi S."/>
            <person name="Rechenmann M."/>
            <person name="Iltis A."/>
            <person name="Giraud S."/>
            <person name="Fleury M."/>
            <person name="Thornton C."/>
            <person name="Delhaes L."/>
            <person name="Meyer W."/>
            <person name="Papon N."/>
            <person name="Bouchara J.P."/>
        </authorList>
    </citation>
    <scope>NUCLEOTIDE SEQUENCE [LARGE SCALE GENOMIC DNA]</scope>
    <source>
        <strain evidence="2 3">IHEM 14462</strain>
    </source>
</reference>
<organism evidence="2 3">
    <name type="scientific">Pseudallescheria apiosperma</name>
    <name type="common">Scedosporium apiospermum</name>
    <dbReference type="NCBI Taxonomy" id="563466"/>
    <lineage>
        <taxon>Eukaryota</taxon>
        <taxon>Fungi</taxon>
        <taxon>Dikarya</taxon>
        <taxon>Ascomycota</taxon>
        <taxon>Pezizomycotina</taxon>
        <taxon>Sordariomycetes</taxon>
        <taxon>Hypocreomycetidae</taxon>
        <taxon>Microascales</taxon>
        <taxon>Microascaceae</taxon>
        <taxon>Scedosporium</taxon>
    </lineage>
</organism>
<keyword evidence="3" id="KW-1185">Reference proteome</keyword>
<feature type="transmembrane region" description="Helical" evidence="1">
    <location>
        <begin position="254"/>
        <end position="277"/>
    </location>
</feature>
<gene>
    <name evidence="2" type="ORF">SAPIO_CDS7649</name>
</gene>
<accession>A0A084G2D2</accession>